<dbReference type="Proteomes" id="UP000254925">
    <property type="component" value="Unassembled WGS sequence"/>
</dbReference>
<comment type="caution">
    <text evidence="2">The sequence shown here is derived from an EMBL/GenBank/DDBJ whole genome shotgun (WGS) entry which is preliminary data.</text>
</comment>
<evidence type="ECO:0000313" key="3">
    <source>
        <dbReference type="Proteomes" id="UP000254925"/>
    </source>
</evidence>
<keyword evidence="3" id="KW-1185">Reference proteome</keyword>
<evidence type="ECO:0000256" key="1">
    <source>
        <dbReference type="SAM" id="Phobius"/>
    </source>
</evidence>
<keyword evidence="1" id="KW-0472">Membrane</keyword>
<dbReference type="AlphaFoldDB" id="A0A370HKV4"/>
<evidence type="ECO:0000313" key="2">
    <source>
        <dbReference type="EMBL" id="RDI59226.1"/>
    </source>
</evidence>
<proteinExistence type="predicted"/>
<keyword evidence="1" id="KW-1133">Transmembrane helix</keyword>
<feature type="transmembrane region" description="Helical" evidence="1">
    <location>
        <begin position="12"/>
        <end position="32"/>
    </location>
</feature>
<dbReference type="EMBL" id="QQBB01000004">
    <property type="protein sequence ID" value="RDI59226.1"/>
    <property type="molecule type" value="Genomic_DNA"/>
</dbReference>
<protein>
    <submittedName>
        <fullName evidence="2">Uncharacterized protein</fullName>
    </submittedName>
</protein>
<name>A0A370HKV4_9HYPH</name>
<gene>
    <name evidence="2" type="ORF">DES45_104137</name>
</gene>
<organism evidence="2 3">
    <name type="scientific">Microvirga subterranea</name>
    <dbReference type="NCBI Taxonomy" id="186651"/>
    <lineage>
        <taxon>Bacteria</taxon>
        <taxon>Pseudomonadati</taxon>
        <taxon>Pseudomonadota</taxon>
        <taxon>Alphaproteobacteria</taxon>
        <taxon>Hyphomicrobiales</taxon>
        <taxon>Methylobacteriaceae</taxon>
        <taxon>Microvirga</taxon>
    </lineage>
</organism>
<sequence length="33" mass="3435">MNLTSSVNWVYGLNVAAACVSLSFICAVVVGVF</sequence>
<accession>A0A370HKV4</accession>
<keyword evidence="1" id="KW-0812">Transmembrane</keyword>
<reference evidence="2 3" key="1">
    <citation type="submission" date="2018-07" db="EMBL/GenBank/DDBJ databases">
        <title>Genomic Encyclopedia of Type Strains, Phase IV (KMG-IV): sequencing the most valuable type-strain genomes for metagenomic binning, comparative biology and taxonomic classification.</title>
        <authorList>
            <person name="Goeker M."/>
        </authorList>
    </citation>
    <scope>NUCLEOTIDE SEQUENCE [LARGE SCALE GENOMIC DNA]</scope>
    <source>
        <strain evidence="2 3">DSM 14364</strain>
    </source>
</reference>